<feature type="transmembrane region" description="Helical" evidence="2">
    <location>
        <begin position="140"/>
        <end position="161"/>
    </location>
</feature>
<keyword evidence="2" id="KW-1133">Transmembrane helix</keyword>
<dbReference type="EMBL" id="JAANYQ010000003">
    <property type="protein sequence ID" value="KAF4125507.1"/>
    <property type="molecule type" value="Genomic_DNA"/>
</dbReference>
<protein>
    <submittedName>
        <fullName evidence="3">Alanine racemase, N-terminal domain</fullName>
    </submittedName>
</protein>
<feature type="transmembrane region" description="Helical" evidence="2">
    <location>
        <begin position="173"/>
        <end position="196"/>
    </location>
</feature>
<dbReference type="InterPro" id="IPR039454">
    <property type="entry name" value="OM14"/>
</dbReference>
<feature type="region of interest" description="Disordered" evidence="1">
    <location>
        <begin position="43"/>
        <end position="64"/>
    </location>
</feature>
<dbReference type="PANTHER" id="PTHR38402:SF1">
    <property type="entry name" value="MITOCHONDRIAL OUTER MEMBRANE PROTEIN OM14"/>
    <property type="match status" value="1"/>
</dbReference>
<name>A0A9P5D3Z7_9HYPO</name>
<sequence length="204" mass="21666">MNLFASQSAHRPPSASLNRKLPILSFNLKTNHVAVSYADVAASGPRQPPAEAAAPQPPEIVSNDSTSTASLIDVDAPSVRTVNPDFFDQEVQTDTQSARLEREAAVEFEAKKAEAKKKARKADSWLTTQFSKLSDSGAGALALTNLAAVVGLSSFLGYKAWGLYDRGRLSWDNIGVGIGIIAGVGALQSVVGRYLYKTKGDKSS</sequence>
<keyword evidence="2" id="KW-0472">Membrane</keyword>
<gene>
    <name evidence="3" type="ORF">GMORB2_4347</name>
</gene>
<dbReference type="GO" id="GO:0006626">
    <property type="term" value="P:protein targeting to mitochondrion"/>
    <property type="evidence" value="ECO:0007669"/>
    <property type="project" value="TreeGrafter"/>
</dbReference>
<proteinExistence type="predicted"/>
<keyword evidence="4" id="KW-1185">Reference proteome</keyword>
<comment type="caution">
    <text evidence="3">The sequence shown here is derived from an EMBL/GenBank/DDBJ whole genome shotgun (WGS) entry which is preliminary data.</text>
</comment>
<evidence type="ECO:0000313" key="4">
    <source>
        <dbReference type="Proteomes" id="UP000749293"/>
    </source>
</evidence>
<reference evidence="3" key="1">
    <citation type="submission" date="2020-03" db="EMBL/GenBank/DDBJ databases">
        <title>Site-based positive gene gene selection in Geosmithia morbida across the United States reveals a broad range of putative effectors and factors for local host and environmental adapation.</title>
        <authorList>
            <person name="Onufrak A."/>
            <person name="Murdoch R.W."/>
            <person name="Gazis R."/>
            <person name="Huff M."/>
            <person name="Staton M."/>
            <person name="Klingeman W."/>
            <person name="Hadziabdic D."/>
        </authorList>
    </citation>
    <scope>NUCLEOTIDE SEQUENCE</scope>
    <source>
        <strain evidence="3">1262</strain>
    </source>
</reference>
<dbReference type="AlphaFoldDB" id="A0A9P5D3Z7"/>
<dbReference type="GeneID" id="55970575"/>
<evidence type="ECO:0000256" key="1">
    <source>
        <dbReference type="SAM" id="MobiDB-lite"/>
    </source>
</evidence>
<dbReference type="Proteomes" id="UP000749293">
    <property type="component" value="Unassembled WGS sequence"/>
</dbReference>
<dbReference type="GO" id="GO:0005741">
    <property type="term" value="C:mitochondrial outer membrane"/>
    <property type="evidence" value="ECO:0007669"/>
    <property type="project" value="InterPro"/>
</dbReference>
<dbReference type="OrthoDB" id="20198at2759"/>
<keyword evidence="2" id="KW-0812">Transmembrane</keyword>
<organism evidence="3 4">
    <name type="scientific">Geosmithia morbida</name>
    <dbReference type="NCBI Taxonomy" id="1094350"/>
    <lineage>
        <taxon>Eukaryota</taxon>
        <taxon>Fungi</taxon>
        <taxon>Dikarya</taxon>
        <taxon>Ascomycota</taxon>
        <taxon>Pezizomycotina</taxon>
        <taxon>Sordariomycetes</taxon>
        <taxon>Hypocreomycetidae</taxon>
        <taxon>Hypocreales</taxon>
        <taxon>Bionectriaceae</taxon>
        <taxon>Geosmithia</taxon>
    </lineage>
</organism>
<evidence type="ECO:0000313" key="3">
    <source>
        <dbReference type="EMBL" id="KAF4125507.1"/>
    </source>
</evidence>
<dbReference type="GO" id="GO:1990593">
    <property type="term" value="F:nascent polypeptide-associated complex binding"/>
    <property type="evidence" value="ECO:0007669"/>
    <property type="project" value="InterPro"/>
</dbReference>
<evidence type="ECO:0000256" key="2">
    <source>
        <dbReference type="SAM" id="Phobius"/>
    </source>
</evidence>
<dbReference type="PANTHER" id="PTHR38402">
    <property type="entry name" value="MITOCHONDRIAL OUTER MEMBRANE PROTEIN OM14"/>
    <property type="match status" value="1"/>
</dbReference>
<accession>A0A9P5D3Z7</accession>
<dbReference type="RefSeq" id="XP_035324159.1">
    <property type="nucleotide sequence ID" value="XM_035466322.1"/>
</dbReference>